<keyword evidence="2" id="KW-0812">Transmembrane</keyword>
<feature type="region of interest" description="Disordered" evidence="1">
    <location>
        <begin position="63"/>
        <end position="85"/>
    </location>
</feature>
<organism evidence="3 4">
    <name type="scientific">Phytophthora citrophthora</name>
    <dbReference type="NCBI Taxonomy" id="4793"/>
    <lineage>
        <taxon>Eukaryota</taxon>
        <taxon>Sar</taxon>
        <taxon>Stramenopiles</taxon>
        <taxon>Oomycota</taxon>
        <taxon>Peronosporomycetes</taxon>
        <taxon>Peronosporales</taxon>
        <taxon>Peronosporaceae</taxon>
        <taxon>Phytophthora</taxon>
    </lineage>
</organism>
<protein>
    <recommendedName>
        <fullName evidence="5">CHCH domain-containing protein</fullName>
    </recommendedName>
</protein>
<keyword evidence="2" id="KW-0472">Membrane</keyword>
<evidence type="ECO:0000256" key="1">
    <source>
        <dbReference type="SAM" id="MobiDB-lite"/>
    </source>
</evidence>
<feature type="transmembrane region" description="Helical" evidence="2">
    <location>
        <begin position="118"/>
        <end position="138"/>
    </location>
</feature>
<evidence type="ECO:0000313" key="3">
    <source>
        <dbReference type="EMBL" id="KAK1929870.1"/>
    </source>
</evidence>
<evidence type="ECO:0008006" key="5">
    <source>
        <dbReference type="Google" id="ProtNLM"/>
    </source>
</evidence>
<keyword evidence="4" id="KW-1185">Reference proteome</keyword>
<evidence type="ECO:0000256" key="2">
    <source>
        <dbReference type="SAM" id="Phobius"/>
    </source>
</evidence>
<keyword evidence="2" id="KW-1133">Transmembrane helix</keyword>
<accession>A0AAD9LAZ9</accession>
<dbReference type="Proteomes" id="UP001259832">
    <property type="component" value="Unassembled WGS sequence"/>
</dbReference>
<dbReference type="SUPFAM" id="SSF47072">
    <property type="entry name" value="Cysteine alpha-hairpin motif"/>
    <property type="match status" value="1"/>
</dbReference>
<name>A0AAD9LAZ9_9STRA</name>
<evidence type="ECO:0000313" key="4">
    <source>
        <dbReference type="Proteomes" id="UP001259832"/>
    </source>
</evidence>
<dbReference type="InterPro" id="IPR009069">
    <property type="entry name" value="Cys_alpha_HP_mot_SF"/>
</dbReference>
<dbReference type="EMBL" id="JASMQC010000044">
    <property type="protein sequence ID" value="KAK1929870.1"/>
    <property type="molecule type" value="Genomic_DNA"/>
</dbReference>
<reference evidence="3" key="1">
    <citation type="submission" date="2023-08" db="EMBL/GenBank/DDBJ databases">
        <title>Reference Genome Resource for the Citrus Pathogen Phytophthora citrophthora.</title>
        <authorList>
            <person name="Moller H."/>
            <person name="Coetzee B."/>
            <person name="Rose L.J."/>
            <person name="Van Niekerk J.M."/>
        </authorList>
    </citation>
    <scope>NUCLEOTIDE SEQUENCE</scope>
    <source>
        <strain evidence="3">STE-U-9442</strain>
    </source>
</reference>
<dbReference type="AlphaFoldDB" id="A0AAD9LAZ9"/>
<proteinExistence type="predicted"/>
<sequence>MPNKECLTCKPDDDTHHQSAVENTGCEESYLRVDACMKLNNGRVSACTEEWEKFRKCHEQVKTTAKSDKNSSSSHRNSLAVPRRRSTLLKQRSDAGSMIVVFGSSNAFGRDVNEMEMMVLAGTVFVVSVLLVLVYKLARGWDDLDKDDFGASVLPMHAPRATNRWVSSRKTHFGRLGTIQENEVFSFSAKMR</sequence>
<comment type="caution">
    <text evidence="3">The sequence shown here is derived from an EMBL/GenBank/DDBJ whole genome shotgun (WGS) entry which is preliminary data.</text>
</comment>
<gene>
    <name evidence="3" type="ORF">P3T76_014716</name>
</gene>